<feature type="region of interest" description="Disordered" evidence="1">
    <location>
        <begin position="1"/>
        <end position="74"/>
    </location>
</feature>
<reference evidence="2 3" key="1">
    <citation type="submission" date="2019-05" db="EMBL/GenBank/DDBJ databases">
        <title>Another draft genome of Portunus trituberculatus and its Hox gene families provides insights of decapod evolution.</title>
        <authorList>
            <person name="Jeong J.-H."/>
            <person name="Song I."/>
            <person name="Kim S."/>
            <person name="Choi T."/>
            <person name="Kim D."/>
            <person name="Ryu S."/>
            <person name="Kim W."/>
        </authorList>
    </citation>
    <scope>NUCLEOTIDE SEQUENCE [LARGE SCALE GENOMIC DNA]</scope>
    <source>
        <tissue evidence="2">Muscle</tissue>
    </source>
</reference>
<feature type="compositionally biased region" description="Acidic residues" evidence="1">
    <location>
        <begin position="53"/>
        <end position="74"/>
    </location>
</feature>
<dbReference type="AlphaFoldDB" id="A0A5B7K9B7"/>
<proteinExistence type="predicted"/>
<name>A0A5B7K9B7_PORTR</name>
<protein>
    <submittedName>
        <fullName evidence="2">Uncharacterized protein</fullName>
    </submittedName>
</protein>
<sequence length="74" mass="8900">MIFNFRHFQSRPLESHRATHTNRYNRCQSVTGTRGEDGDTCARRANSKRREEKEEEEEEDEEEEDEEEEVKGHM</sequence>
<gene>
    <name evidence="2" type="ORF">E2C01_102863</name>
</gene>
<evidence type="ECO:0000313" key="2">
    <source>
        <dbReference type="EMBL" id="MPD07022.1"/>
    </source>
</evidence>
<feature type="compositionally biased region" description="Polar residues" evidence="1">
    <location>
        <begin position="21"/>
        <end position="32"/>
    </location>
</feature>
<feature type="compositionally biased region" description="Basic and acidic residues" evidence="1">
    <location>
        <begin position="34"/>
        <end position="52"/>
    </location>
</feature>
<evidence type="ECO:0000313" key="3">
    <source>
        <dbReference type="Proteomes" id="UP000324222"/>
    </source>
</evidence>
<evidence type="ECO:0000256" key="1">
    <source>
        <dbReference type="SAM" id="MobiDB-lite"/>
    </source>
</evidence>
<accession>A0A5B7K9B7</accession>
<keyword evidence="3" id="KW-1185">Reference proteome</keyword>
<organism evidence="2 3">
    <name type="scientific">Portunus trituberculatus</name>
    <name type="common">Swimming crab</name>
    <name type="synonym">Neptunus trituberculatus</name>
    <dbReference type="NCBI Taxonomy" id="210409"/>
    <lineage>
        <taxon>Eukaryota</taxon>
        <taxon>Metazoa</taxon>
        <taxon>Ecdysozoa</taxon>
        <taxon>Arthropoda</taxon>
        <taxon>Crustacea</taxon>
        <taxon>Multicrustacea</taxon>
        <taxon>Malacostraca</taxon>
        <taxon>Eumalacostraca</taxon>
        <taxon>Eucarida</taxon>
        <taxon>Decapoda</taxon>
        <taxon>Pleocyemata</taxon>
        <taxon>Brachyura</taxon>
        <taxon>Eubrachyura</taxon>
        <taxon>Portunoidea</taxon>
        <taxon>Portunidae</taxon>
        <taxon>Portuninae</taxon>
        <taxon>Portunus</taxon>
    </lineage>
</organism>
<dbReference type="Proteomes" id="UP000324222">
    <property type="component" value="Unassembled WGS sequence"/>
</dbReference>
<comment type="caution">
    <text evidence="2">The sequence shown here is derived from an EMBL/GenBank/DDBJ whole genome shotgun (WGS) entry which is preliminary data.</text>
</comment>
<dbReference type="EMBL" id="VSRR010154347">
    <property type="protein sequence ID" value="MPD07022.1"/>
    <property type="molecule type" value="Genomic_DNA"/>
</dbReference>